<keyword evidence="8" id="KW-0548">Nucleotidyltransferase</keyword>
<keyword evidence="3" id="KW-0808">Transferase</keyword>
<reference evidence="8" key="1">
    <citation type="journal article" date="2018" name="BMC Res. Notes">
        <title>Characterization of the first complete genome sequence of an Impatiens necrotic spot orthotospovirus isolate from the United States and worldwide phylogenetic analyses of INSV isolates.</title>
        <authorList>
            <person name="Zhao K."/>
            <person name="Margaria P."/>
            <person name="Rosa C."/>
        </authorList>
    </citation>
    <scope>NUCLEOTIDE SEQUENCE</scope>
    <source>
        <strain evidence="8">UP01</strain>
    </source>
</reference>
<dbReference type="GO" id="GO:0039694">
    <property type="term" value="P:viral RNA genome replication"/>
    <property type="evidence" value="ECO:0007669"/>
    <property type="project" value="InterPro"/>
</dbReference>
<organism evidence="8">
    <name type="scientific">Orthotospovirus impatiensnecromaculae</name>
    <dbReference type="NCBI Taxonomy" id="3052576"/>
    <lineage>
        <taxon>Viruses</taxon>
        <taxon>Riboviria</taxon>
        <taxon>Orthornavirae</taxon>
        <taxon>Negarnaviricota</taxon>
        <taxon>Polyploviricotina</taxon>
        <taxon>Bunyaviricetes</taxon>
        <taxon>Elliovirales</taxon>
        <taxon>Tospoviridae</taxon>
        <taxon>Orthotospovirus</taxon>
    </lineage>
</organism>
<evidence type="ECO:0000259" key="7">
    <source>
        <dbReference type="PROSITE" id="PS50525"/>
    </source>
</evidence>
<proteinExistence type="predicted"/>
<dbReference type="PIRSF" id="PIRSF036872">
    <property type="entry name" value="L_TospoV"/>
    <property type="match status" value="1"/>
</dbReference>
<dbReference type="InterPro" id="IPR015841">
    <property type="entry name" value="RNA-dir_pol_tospovirus"/>
</dbReference>
<dbReference type="PROSITE" id="PS50525">
    <property type="entry name" value="RDRP_SSRNA_NEG_SEG"/>
    <property type="match status" value="1"/>
</dbReference>
<evidence type="ECO:0000256" key="1">
    <source>
        <dbReference type="ARBA" id="ARBA00012494"/>
    </source>
</evidence>
<evidence type="ECO:0000256" key="2">
    <source>
        <dbReference type="ARBA" id="ARBA00018602"/>
    </source>
</evidence>
<dbReference type="Pfam" id="PF04196">
    <property type="entry name" value="Bunya_RdRp"/>
    <property type="match status" value="1"/>
</dbReference>
<dbReference type="GO" id="GO:0003968">
    <property type="term" value="F:RNA-directed RNA polymerase activity"/>
    <property type="evidence" value="ECO:0007669"/>
    <property type="project" value="UniProtKB-KW"/>
</dbReference>
<dbReference type="InterPro" id="IPR007099">
    <property type="entry name" value="RNA-dir_pol_NSvirus"/>
</dbReference>
<sequence>MNNYKARLLIENSVTLLSSIDDCIKSNLELSRDLHKKNPDEISEDIIINNNAKNYEALRTLIARITRDGEGIETGLATVDMKKISEDMTLLEQKYLETELARHDMFGELVSRHLHLKPKKRHDVEIEHAVREYFEELSKKECSNRLSEEEFKKVSKEYVATNATPDNFVIYKESKGGPLCMMIYDWKISVDAKTETKTTEKYYKNIWKSLKDVKVKGKSFLEEHPIFISIVILKPIGSMPIVVTTSRVLEKFEDSKSALHANRLRHASQSKLVGVSNIGQIIGTTPTVVREFYADTQKLKIEFRSILGEEFGSKDIFFSHWTNKYKDRDPTQIAHSEDLEKIIESMVTDDISREEIVHFMFGNFCLHIETMNDQHIADRFNGYRSSCVNLNVEPKKDISELKDHLLSTKGLWESLYDHHLIKVMDRIKTKKQKEKIIPDIMTAFKLNAEEYEKKYPNCFTSDLSETKTNFSVTWSPCTDMVELGNQDYNNAVIDRFRKAFLSNPRIRYNSAYSKEMNVTSKAKDVTELVRSCLTTLSCDTSGMDSQQLEDEIDISTGGIKVERTSKSQEWIKKNDCLTRNRNEFNMRETSKDNKVIYFKGLSVMNVSMSKKKRIIKHEELKGKITKGLEYDTSERQYDPNDDYVSLDLSSFTHAKKLIRHDNEESLEWCSQIQDGLFVLHNSDIRENCKVATVYKNYTKNPENLFTQSTIIKTEMETCKKINKLCNDLAIYNYAEDMMQISKGLMVADRYMTKESFKILTTSNTSMLVLAFKGDGLNTGGSGVPYILVHMVEETLSEQFSVCYTKEIYSHFSFGSHVVYIMRPQRLNQVRLLSLFKSPSKVPVCFAQFSKKAHELEGWLKIKDMQEVQTLSMSSNVRRIMRNIVFSSVMIGTVTKLSRMGIFDFMRYAGFLPLSDYSNIKEYIQDKFDPDITNVADMFFVEGIKKLLLKMENLNLSTSAKPVVIDHENDVIGGITNLNIKCPITGATLKTLEDLYNNVYLAIYMMPKSLHNHFHNLTSLLNVPAEWELKFRKEMGFTLFEDIYPKQKMFQDNELFSINGVLNLKSLSDYYASTVENVGLMRTEIENKEDFLSPCYKISTLKSSKKCSQSNIICSDDIINCLQEVNVRSLEDLSPKNLAILKGLLRTLHEDKNRLYEFFEDHSENPYYLMEKMKTIKSSEKITTGKSKTSKFIRNNHPLTVETYLKTKLYFRNNITVLKSKKVSEELYDLIKQYHNIMDIDMESIMNLGKGLEGKKHTFLQMLEFVMSKAKNASDAIDFLVSVFEKMQRTKTDREIYLMSMKVKMMLYFVEHTFKHVAQSDPSEAISISGDNKIRALSMLSMDTITSYNDILKNSKNKSKLAFLSADQSKWSASDLTYKYVLAIIMNPILTSGECTLMVDCLMMYVKLKKVCIPTDIFLGLRNSQEKFGTNETAIGLLTKGLSTNSYPVSMNWLQGNLNYLSSVYHSCAMKAYHRMLESYKKCEFQTRWIVHSDDNATSLIADGDIDQMLTDFSSKSLSEMVFRSIESHFKSFCITLNPKKSYASSSEVEFISERIVNGAIIPLYCRHLANCCTESSHISYFDDLMSLSINVTMLLRKGCPNEVIPFSYGAVQTQALSIYSMLPGEINDTMRICKKAGVNLEHNEIPTNLGGWLTANVESLSLLGPSSNDQTIYYNIIRDFLRKDDFEQVKQSTSSERFLDLRFEELKQKKERDKLELNDKKMIFLMNLFEQSSVSEDSDVLNIGMKFQTMMTQIIRLPQFINENALSKMSSYNDFCKLYPHLRKNQQLHNSTKEIKYDEDMLIEDLDDYEKMAPANEMEEVHEIMIKNPETILIAPLNDRDFLLSQLFLYTSPAKRNQLSSQSTEKLALDRILRSKARTFINPDSDTKMTYDENLEKKISTMKTLNEDSVSVFKTCINLVLKDVNFAMAIPIIDNIYPCEARRRDNYNFRWFQTEKWIPVVEGSPGLVVMYSIYGSDYIEKLGLKNIPLTDNSMVVLTSTFGSSLMLEDVKYYVKGLEVLETGEFQNSNSCQRAVKACNYMITAQNRLLAINTCFSRKNFPFYSKFNLGRGFVSNTLALMSSIYSKEESFHFMSNVHFKIDKSIRAIISAQQDLNLERILDTAVYISDKIQAIFPDITRFDIMTILKNVCIDSVSVWDTLESKMDKINHAMERKMTTSNILLSHNSELNTIQKQIIWLYNMGLCSKKTLNFVIRYIRRSDVRYVRTEEQDSFGNYVSGTVYKIGIMNQNNYVQLMASETDIAISLRTPYDIRDERDVLYSAHKDSIEKLLSKFLFDKGNVIRSKQSQTVFLNPGQACLRTTTDGKLIAKVNSTPKLLKVDNVKLIMDINYENVNSDVWSIIESQKQIDLRLPETGECYSEMYKTIDSEQGLIYEMKSNLIKSLTFINTFADLNESVYSIDDEVTRETIFDFIDSIRNDCLEGLETCKSVEEYEEFLDTHGFRETVSLFKNMIESLESLDAEYSPIFLNITDKYQKFSEDLGNFKSMLLMLKYSLVNDASGFKSYRATGAHAIDLTMKKHIEIGEFNLLGLIQLIKACESCHNSDSILNLVSLRNVLSKTYTISSRKIQLYYDINLQNDLMERSYDFKTLVLPDINLSDYSKEILKENGFVVSGENIKIDREIGDEDFVGLASFDVMRLDEEQMYDEIVKDMKIKRKKKGYLFPSNTLILSEMIKFLINGIKGTSFDVESLLRNSFNVTIFAGSRLGKVSTSVPSLKIYSTVFMEYEKSDCPLNEISECLEGFLKITKSEISEPILEGKLKKVLIQLRNEKNKSKKLEVFRAIYGFLSNNPLCLTDKTLYGRMTFEDINRYIMETREIIINKIKELDDGDSSDSIEVLLKYLNEAN</sequence>
<evidence type="ECO:0000256" key="5">
    <source>
        <dbReference type="ARBA" id="ARBA00030436"/>
    </source>
</evidence>
<dbReference type="GO" id="GO:0006351">
    <property type="term" value="P:DNA-templated transcription"/>
    <property type="evidence" value="ECO:0007669"/>
    <property type="project" value="InterPro"/>
</dbReference>
<dbReference type="EC" id="2.7.7.48" evidence="1"/>
<name>A0A2U8JQF8_9VIRU</name>
<evidence type="ECO:0000313" key="8">
    <source>
        <dbReference type="EMBL" id="AWK77935.1"/>
    </source>
</evidence>
<dbReference type="Gene3D" id="3.40.91.60">
    <property type="match status" value="1"/>
</dbReference>
<keyword evidence="8" id="KW-0696">RNA-directed RNA polymerase</keyword>
<evidence type="ECO:0000256" key="4">
    <source>
        <dbReference type="ARBA" id="ARBA00030285"/>
    </source>
</evidence>
<protein>
    <recommendedName>
        <fullName evidence="2">RNA-directed RNA polymerase L</fullName>
        <ecNumber evidence="1">2.7.7.48</ecNumber>
    </recommendedName>
    <alternativeName>
        <fullName evidence="4">Large structural protein</fullName>
    </alternativeName>
    <alternativeName>
        <fullName evidence="6">Replicase</fullName>
    </alternativeName>
    <alternativeName>
        <fullName evidence="5">Transcriptase</fullName>
    </alternativeName>
</protein>
<feature type="domain" description="RdRp catalytic" evidence="7">
    <location>
        <begin position="1350"/>
        <end position="1532"/>
    </location>
</feature>
<dbReference type="InterPro" id="IPR007322">
    <property type="entry name" value="RNA_pol_bunyavir"/>
</dbReference>
<accession>A0A2U8JQF8</accession>
<evidence type="ECO:0000256" key="6">
    <source>
        <dbReference type="ARBA" id="ARBA00031012"/>
    </source>
</evidence>
<evidence type="ECO:0000256" key="3">
    <source>
        <dbReference type="ARBA" id="ARBA00022679"/>
    </source>
</evidence>
<dbReference type="EMBL" id="MH171172">
    <property type="protein sequence ID" value="AWK77935.1"/>
    <property type="molecule type" value="Genomic_RNA"/>
</dbReference>